<dbReference type="InterPro" id="IPR030392">
    <property type="entry name" value="S74_ICA"/>
</dbReference>
<gene>
    <name evidence="3" type="ORF">PEB0149_013040</name>
</gene>
<sequence>MGGSSGKGAKTTQTKTETSAPPEWAAPLFKRSAKDAMDLYNSGQGGNVYQGSRVADLSDTTKNAISGLGNATANYGNSYLQGLAGGKNASGQNLADMASGKMVGANTAYNQALQNTLDNTANTINSQMSGAGRYGSGAHSGVLSRQLGQAATTALSNQYNQDVGNMLNANELIDRANNNQLSAASNYFQGQGNNLLNALKGGTILDQNNQQKLDAARDQWNEEDNRGWNRLAMLLSAAQGAAGNYGTSSGTQTTKQQNGALTTIGNGLGALSSLFGLSDQRTKENIRYAGKRNGYNVYDFNYIGRTERYRGVIAQEILKTDPDKVVIHPESGLLMVNYNKLGFPMERIL</sequence>
<evidence type="ECO:0000313" key="3">
    <source>
        <dbReference type="EMBL" id="OLY43864.1"/>
    </source>
</evidence>
<dbReference type="EMBL" id="LXYT01000001">
    <property type="protein sequence ID" value="OLY43864.1"/>
    <property type="molecule type" value="Genomic_DNA"/>
</dbReference>
<dbReference type="AlphaFoldDB" id="A0A1R0FA55"/>
<dbReference type="Proteomes" id="UP000187344">
    <property type="component" value="Unassembled WGS sequence"/>
</dbReference>
<evidence type="ECO:0000259" key="2">
    <source>
        <dbReference type="Pfam" id="PF13884"/>
    </source>
</evidence>
<protein>
    <recommendedName>
        <fullName evidence="2">Peptidase S74 domain-containing protein</fullName>
    </recommendedName>
</protein>
<accession>A0A1R0FA55</accession>
<reference evidence="3 4" key="1">
    <citation type="submission" date="2016-12" db="EMBL/GenBank/DDBJ databases">
        <title>Comparative genomics of Bartonella apis.</title>
        <authorList>
            <person name="Engel P."/>
        </authorList>
    </citation>
    <scope>NUCLEOTIDE SEQUENCE [LARGE SCALE GENOMIC DNA]</scope>
    <source>
        <strain evidence="3 4">PEB0149</strain>
    </source>
</reference>
<feature type="domain" description="Peptidase S74" evidence="2">
    <location>
        <begin position="278"/>
        <end position="325"/>
    </location>
</feature>
<feature type="region of interest" description="Disordered" evidence="1">
    <location>
        <begin position="1"/>
        <end position="25"/>
    </location>
</feature>
<comment type="caution">
    <text evidence="3">The sequence shown here is derived from an EMBL/GenBank/DDBJ whole genome shotgun (WGS) entry which is preliminary data.</text>
</comment>
<dbReference type="OrthoDB" id="7226450at2"/>
<evidence type="ECO:0000313" key="4">
    <source>
        <dbReference type="Proteomes" id="UP000187344"/>
    </source>
</evidence>
<keyword evidence="4" id="KW-1185">Reference proteome</keyword>
<organism evidence="3 4">
    <name type="scientific">Bartonella apis</name>
    <dbReference type="NCBI Taxonomy" id="1686310"/>
    <lineage>
        <taxon>Bacteria</taxon>
        <taxon>Pseudomonadati</taxon>
        <taxon>Pseudomonadota</taxon>
        <taxon>Alphaproteobacteria</taxon>
        <taxon>Hyphomicrobiales</taxon>
        <taxon>Bartonellaceae</taxon>
        <taxon>Bartonella</taxon>
    </lineage>
</organism>
<evidence type="ECO:0000256" key="1">
    <source>
        <dbReference type="SAM" id="MobiDB-lite"/>
    </source>
</evidence>
<dbReference type="RefSeq" id="WP_075869030.1">
    <property type="nucleotide sequence ID" value="NZ_LXYT01000001.1"/>
</dbReference>
<proteinExistence type="predicted"/>
<feature type="compositionally biased region" description="Polar residues" evidence="1">
    <location>
        <begin position="10"/>
        <end position="19"/>
    </location>
</feature>
<name>A0A1R0FA55_9HYPH</name>
<dbReference type="Pfam" id="PF13884">
    <property type="entry name" value="Peptidase_S74"/>
    <property type="match status" value="1"/>
</dbReference>